<evidence type="ECO:0000313" key="1">
    <source>
        <dbReference type="EMBL" id="KAK4337772.1"/>
    </source>
</evidence>
<evidence type="ECO:0000313" key="2">
    <source>
        <dbReference type="Proteomes" id="UP001291623"/>
    </source>
</evidence>
<sequence>MPRAPSIHCSSIDEALSLSSRARCNILFPSREPRERLVLRGAKLIFLSGIVLIRLQDKSKVANTQRCNEDKLSNNNNVVDNLVIIIFCGKFLKSNRYGGVVNLKKFYIAVKANDYKGCIKFSSWIPKQVTTNVTSLGDIGTKCMCTCLKLISMIPFNALLDTIDHLFLVGSFAAKTSAAGLNLTCTQVKNVVRIWWTTERQYKLKSKFKILKKENDELPDFFLPAMEVRFAIPNKFMNLMGHVKPTAGPALPRDFKNR</sequence>
<organism evidence="1 2">
    <name type="scientific">Anisodus tanguticus</name>
    <dbReference type="NCBI Taxonomy" id="243964"/>
    <lineage>
        <taxon>Eukaryota</taxon>
        <taxon>Viridiplantae</taxon>
        <taxon>Streptophyta</taxon>
        <taxon>Embryophyta</taxon>
        <taxon>Tracheophyta</taxon>
        <taxon>Spermatophyta</taxon>
        <taxon>Magnoliopsida</taxon>
        <taxon>eudicotyledons</taxon>
        <taxon>Gunneridae</taxon>
        <taxon>Pentapetalae</taxon>
        <taxon>asterids</taxon>
        <taxon>lamiids</taxon>
        <taxon>Solanales</taxon>
        <taxon>Solanaceae</taxon>
        <taxon>Solanoideae</taxon>
        <taxon>Hyoscyameae</taxon>
        <taxon>Anisodus</taxon>
    </lineage>
</organism>
<comment type="caution">
    <text evidence="1">The sequence shown here is derived from an EMBL/GenBank/DDBJ whole genome shotgun (WGS) entry which is preliminary data.</text>
</comment>
<name>A0AAE1QTD2_9SOLA</name>
<dbReference type="Proteomes" id="UP001291623">
    <property type="component" value="Unassembled WGS sequence"/>
</dbReference>
<dbReference type="AlphaFoldDB" id="A0AAE1QTD2"/>
<dbReference type="EMBL" id="JAVYJV010000024">
    <property type="protein sequence ID" value="KAK4337772.1"/>
    <property type="molecule type" value="Genomic_DNA"/>
</dbReference>
<accession>A0AAE1QTD2</accession>
<protein>
    <submittedName>
        <fullName evidence="1">Uncharacterized protein</fullName>
    </submittedName>
</protein>
<keyword evidence="2" id="KW-1185">Reference proteome</keyword>
<reference evidence="1" key="1">
    <citation type="submission" date="2023-12" db="EMBL/GenBank/DDBJ databases">
        <title>Genome assembly of Anisodus tanguticus.</title>
        <authorList>
            <person name="Wang Y.-J."/>
        </authorList>
    </citation>
    <scope>NUCLEOTIDE SEQUENCE</scope>
    <source>
        <strain evidence="1">KB-2021</strain>
        <tissue evidence="1">Leaf</tissue>
    </source>
</reference>
<gene>
    <name evidence="1" type="ORF">RND71_042259</name>
</gene>
<proteinExistence type="predicted"/>